<dbReference type="Gene3D" id="3.90.1010.10">
    <property type="match status" value="1"/>
</dbReference>
<evidence type="ECO:0000313" key="3">
    <source>
        <dbReference type="Proteomes" id="UP000292580"/>
    </source>
</evidence>
<evidence type="ECO:0000259" key="1">
    <source>
        <dbReference type="Pfam" id="PF01592"/>
    </source>
</evidence>
<dbReference type="Pfam" id="PF01592">
    <property type="entry name" value="NifU_N"/>
    <property type="match status" value="1"/>
</dbReference>
<dbReference type="CDD" id="cd06664">
    <property type="entry name" value="IscU_like"/>
    <property type="match status" value="1"/>
</dbReference>
<dbReference type="SUPFAM" id="SSF82649">
    <property type="entry name" value="SufE/NifU"/>
    <property type="match status" value="1"/>
</dbReference>
<dbReference type="RefSeq" id="WP_130647003.1">
    <property type="nucleotide sequence ID" value="NZ_PGCL01000003.1"/>
</dbReference>
<sequence>MEDRPQIGYSKKVMDHFMNPRNVGDFADPDGVGTVGNPVCGDLMQVSIKVEDDVITDVRFKTFGCGSAIATASMVTEMAKGKTIEEAERITRSDVADELEGLPPVKMHCSNLAADALHKAIEDYRARKKEVAAAPG</sequence>
<dbReference type="OrthoDB" id="319865at2157"/>
<protein>
    <submittedName>
        <fullName evidence="2">Fe-S cluster assembly scaffold protein NifU</fullName>
    </submittedName>
</protein>
<evidence type="ECO:0000313" key="2">
    <source>
        <dbReference type="EMBL" id="TAJ43942.1"/>
    </source>
</evidence>
<dbReference type="Proteomes" id="UP000292580">
    <property type="component" value="Unassembled WGS sequence"/>
</dbReference>
<proteinExistence type="predicted"/>
<dbReference type="GO" id="GO:0051536">
    <property type="term" value="F:iron-sulfur cluster binding"/>
    <property type="evidence" value="ECO:0007669"/>
    <property type="project" value="InterPro"/>
</dbReference>
<dbReference type="EMBL" id="PGCL01000003">
    <property type="protein sequence ID" value="TAJ43942.1"/>
    <property type="molecule type" value="Genomic_DNA"/>
</dbReference>
<organism evidence="2 3">
    <name type="scientific">Methanofollis fontis</name>
    <dbReference type="NCBI Taxonomy" id="2052832"/>
    <lineage>
        <taxon>Archaea</taxon>
        <taxon>Methanobacteriati</taxon>
        <taxon>Methanobacteriota</taxon>
        <taxon>Stenosarchaea group</taxon>
        <taxon>Methanomicrobia</taxon>
        <taxon>Methanomicrobiales</taxon>
        <taxon>Methanomicrobiaceae</taxon>
        <taxon>Methanofollis</taxon>
    </lineage>
</organism>
<dbReference type="PANTHER" id="PTHR10093">
    <property type="entry name" value="IRON-SULFUR CLUSTER ASSEMBLY ENZYME NIFU HOMOLOG"/>
    <property type="match status" value="1"/>
</dbReference>
<dbReference type="NCBIfam" id="TIGR03419">
    <property type="entry name" value="NifU_clost"/>
    <property type="match status" value="1"/>
</dbReference>
<dbReference type="GO" id="GO:0016226">
    <property type="term" value="P:iron-sulfur cluster assembly"/>
    <property type="evidence" value="ECO:0007669"/>
    <property type="project" value="InterPro"/>
</dbReference>
<dbReference type="AlphaFoldDB" id="A0A483CMU1"/>
<dbReference type="InterPro" id="IPR002871">
    <property type="entry name" value="NIF_FeS_clus_asmbl_NifU_N"/>
</dbReference>
<feature type="domain" description="NIF system FeS cluster assembly NifU N-terminal" evidence="1">
    <location>
        <begin position="9"/>
        <end position="129"/>
    </location>
</feature>
<reference evidence="2 3" key="1">
    <citation type="submission" date="2017-11" db="EMBL/GenBank/DDBJ databases">
        <title>Isolation and Characterization of Methanofollis Species from Methane Seep Offshore SW Taiwan.</title>
        <authorList>
            <person name="Teng N.-H."/>
            <person name="Lai M.-C."/>
            <person name="Chen S.-C."/>
        </authorList>
    </citation>
    <scope>NUCLEOTIDE SEQUENCE [LARGE SCALE GENOMIC DNA]</scope>
    <source>
        <strain evidence="2 3">FWC-SCC2</strain>
    </source>
</reference>
<name>A0A483CMU1_9EURY</name>
<dbReference type="GO" id="GO:0005506">
    <property type="term" value="F:iron ion binding"/>
    <property type="evidence" value="ECO:0007669"/>
    <property type="project" value="InterPro"/>
</dbReference>
<gene>
    <name evidence="2" type="primary">nifU</name>
    <name evidence="2" type="ORF">CUJ86_07760</name>
</gene>
<comment type="caution">
    <text evidence="2">The sequence shown here is derived from an EMBL/GenBank/DDBJ whole genome shotgun (WGS) entry which is preliminary data.</text>
</comment>
<accession>A0A483CMU1</accession>
<dbReference type="InterPro" id="IPR017787">
    <property type="entry name" value="NIF_FeS_clus_asmbl_NifU-like"/>
</dbReference>
<keyword evidence="3" id="KW-1185">Reference proteome</keyword>